<name>A0ACB8Z9V3_9ASTR</name>
<gene>
    <name evidence="1" type="ORF">L1987_77323</name>
</gene>
<proteinExistence type="predicted"/>
<reference evidence="2" key="1">
    <citation type="journal article" date="2022" name="Mol. Ecol. Resour.">
        <title>The genomes of chicory, endive, great burdock and yacon provide insights into Asteraceae palaeo-polyploidization history and plant inulin production.</title>
        <authorList>
            <person name="Fan W."/>
            <person name="Wang S."/>
            <person name="Wang H."/>
            <person name="Wang A."/>
            <person name="Jiang F."/>
            <person name="Liu H."/>
            <person name="Zhao H."/>
            <person name="Xu D."/>
            <person name="Zhang Y."/>
        </authorList>
    </citation>
    <scope>NUCLEOTIDE SEQUENCE [LARGE SCALE GENOMIC DNA]</scope>
    <source>
        <strain evidence="2">cv. Yunnan</strain>
    </source>
</reference>
<accession>A0ACB8Z9V3</accession>
<evidence type="ECO:0000313" key="2">
    <source>
        <dbReference type="Proteomes" id="UP001056120"/>
    </source>
</evidence>
<dbReference type="EMBL" id="CM042043">
    <property type="protein sequence ID" value="KAI3694358.1"/>
    <property type="molecule type" value="Genomic_DNA"/>
</dbReference>
<keyword evidence="2" id="KW-1185">Reference proteome</keyword>
<reference evidence="1 2" key="2">
    <citation type="journal article" date="2022" name="Mol. Ecol. Resour.">
        <title>The genomes of chicory, endive, great burdock and yacon provide insights into Asteraceae paleo-polyploidization history and plant inulin production.</title>
        <authorList>
            <person name="Fan W."/>
            <person name="Wang S."/>
            <person name="Wang H."/>
            <person name="Wang A."/>
            <person name="Jiang F."/>
            <person name="Liu H."/>
            <person name="Zhao H."/>
            <person name="Xu D."/>
            <person name="Zhang Y."/>
        </authorList>
    </citation>
    <scope>NUCLEOTIDE SEQUENCE [LARGE SCALE GENOMIC DNA]</scope>
    <source>
        <strain evidence="2">cv. Yunnan</strain>
        <tissue evidence="1">Leaves</tissue>
    </source>
</reference>
<evidence type="ECO:0000313" key="1">
    <source>
        <dbReference type="EMBL" id="KAI3694358.1"/>
    </source>
</evidence>
<dbReference type="Proteomes" id="UP001056120">
    <property type="component" value="Linkage Group LG26"/>
</dbReference>
<protein>
    <submittedName>
        <fullName evidence="1">Uncharacterized protein</fullName>
    </submittedName>
</protein>
<comment type="caution">
    <text evidence="1">The sequence shown here is derived from an EMBL/GenBank/DDBJ whole genome shotgun (WGS) entry which is preliminary data.</text>
</comment>
<organism evidence="1 2">
    <name type="scientific">Smallanthus sonchifolius</name>
    <dbReference type="NCBI Taxonomy" id="185202"/>
    <lineage>
        <taxon>Eukaryota</taxon>
        <taxon>Viridiplantae</taxon>
        <taxon>Streptophyta</taxon>
        <taxon>Embryophyta</taxon>
        <taxon>Tracheophyta</taxon>
        <taxon>Spermatophyta</taxon>
        <taxon>Magnoliopsida</taxon>
        <taxon>eudicotyledons</taxon>
        <taxon>Gunneridae</taxon>
        <taxon>Pentapetalae</taxon>
        <taxon>asterids</taxon>
        <taxon>campanulids</taxon>
        <taxon>Asterales</taxon>
        <taxon>Asteraceae</taxon>
        <taxon>Asteroideae</taxon>
        <taxon>Heliantheae alliance</taxon>
        <taxon>Millerieae</taxon>
        <taxon>Smallanthus</taxon>
    </lineage>
</organism>
<sequence>MFINDMCILVLFYVGKIVAFSMLCAIYLMKECCSYSLNLREFVEYNPAILQTKNIVSLVTDLFSVT</sequence>